<proteinExistence type="predicted"/>
<dbReference type="Proteomes" id="UP000564644">
    <property type="component" value="Unassembled WGS sequence"/>
</dbReference>
<feature type="transmembrane region" description="Helical" evidence="2">
    <location>
        <begin position="20"/>
        <end position="44"/>
    </location>
</feature>
<evidence type="ECO:0000313" key="3">
    <source>
        <dbReference type="EMBL" id="MBB6734406.1"/>
    </source>
</evidence>
<accession>A0A7X0VXX3</accession>
<protein>
    <recommendedName>
        <fullName evidence="5">Fimbrial assembly protein</fullName>
    </recommendedName>
</protein>
<keyword evidence="4" id="KW-1185">Reference proteome</keyword>
<organism evidence="3 4">
    <name type="scientific">Cohnella zeiphila</name>
    <dbReference type="NCBI Taxonomy" id="2761120"/>
    <lineage>
        <taxon>Bacteria</taxon>
        <taxon>Bacillati</taxon>
        <taxon>Bacillota</taxon>
        <taxon>Bacilli</taxon>
        <taxon>Bacillales</taxon>
        <taxon>Paenibacillaceae</taxon>
        <taxon>Cohnella</taxon>
    </lineage>
</organism>
<dbReference type="AlphaFoldDB" id="A0A7X0VXX3"/>
<name>A0A7X0VXX3_9BACL</name>
<gene>
    <name evidence="3" type="ORF">H7C18_26115</name>
</gene>
<evidence type="ECO:0008006" key="5">
    <source>
        <dbReference type="Google" id="ProtNLM"/>
    </source>
</evidence>
<keyword evidence="2" id="KW-0812">Transmembrane</keyword>
<feature type="coiled-coil region" evidence="1">
    <location>
        <begin position="47"/>
        <end position="81"/>
    </location>
</feature>
<comment type="caution">
    <text evidence="3">The sequence shown here is derived from an EMBL/GenBank/DDBJ whole genome shotgun (WGS) entry which is preliminary data.</text>
</comment>
<keyword evidence="1" id="KW-0175">Coiled coil</keyword>
<evidence type="ECO:0000256" key="2">
    <source>
        <dbReference type="SAM" id="Phobius"/>
    </source>
</evidence>
<dbReference type="EMBL" id="JACJVO010000033">
    <property type="protein sequence ID" value="MBB6734406.1"/>
    <property type="molecule type" value="Genomic_DNA"/>
</dbReference>
<reference evidence="3 4" key="1">
    <citation type="submission" date="2020-08" db="EMBL/GenBank/DDBJ databases">
        <title>Cohnella phylogeny.</title>
        <authorList>
            <person name="Dunlap C."/>
        </authorList>
    </citation>
    <scope>NUCLEOTIDE SEQUENCE [LARGE SCALE GENOMIC DNA]</scope>
    <source>
        <strain evidence="3 4">CBP 2801</strain>
    </source>
</reference>
<keyword evidence="2" id="KW-0472">Membrane</keyword>
<dbReference type="RefSeq" id="WP_185132067.1">
    <property type="nucleotide sequence ID" value="NZ_JACJVO010000033.1"/>
</dbReference>
<sequence>MEVETAYFQEPPPIAKQKPLIHQPLFIIALVLAIISVAGVGYLYQMNTDLKKQSEAQQTSLDELSKRIEAYKADSSKLAALQDRADAIAKASYLTVLQHDIEGGVVTDDFVVSKTYFSIADDNKLDVTIDLDTQPQMNLHYTGQGAFDLSDRELRAKSLAIIDAVKNRYASEAPDSLPKWDGSTSVSLTIKNYAIGDSSSGEFKLVGEK</sequence>
<evidence type="ECO:0000256" key="1">
    <source>
        <dbReference type="SAM" id="Coils"/>
    </source>
</evidence>
<evidence type="ECO:0000313" key="4">
    <source>
        <dbReference type="Proteomes" id="UP000564644"/>
    </source>
</evidence>
<keyword evidence="2" id="KW-1133">Transmembrane helix</keyword>